<dbReference type="EMBL" id="CAUWAG010000012">
    <property type="protein sequence ID" value="CAJ2508671.1"/>
    <property type="molecule type" value="Genomic_DNA"/>
</dbReference>
<protein>
    <submittedName>
        <fullName evidence="2">Uu.00g136970.m01.CDS01</fullName>
    </submittedName>
</protein>
<evidence type="ECO:0000256" key="1">
    <source>
        <dbReference type="SAM" id="MobiDB-lite"/>
    </source>
</evidence>
<gene>
    <name evidence="2" type="ORF">KHLLAP_LOCUS9139</name>
</gene>
<organism evidence="2 3">
    <name type="scientific">Anthostomella pinea</name>
    <dbReference type="NCBI Taxonomy" id="933095"/>
    <lineage>
        <taxon>Eukaryota</taxon>
        <taxon>Fungi</taxon>
        <taxon>Dikarya</taxon>
        <taxon>Ascomycota</taxon>
        <taxon>Pezizomycotina</taxon>
        <taxon>Sordariomycetes</taxon>
        <taxon>Xylariomycetidae</taxon>
        <taxon>Xylariales</taxon>
        <taxon>Xylariaceae</taxon>
        <taxon>Anthostomella</taxon>
    </lineage>
</organism>
<sequence>MPYPRNNDNVLVIDLTGGDYIPSNNISTRSRGKRARTQPVMDDASNGHKPSSTTDNEVIFVRSRTKHTMTLIDLTKDGCTKCEDCLQNDTGMFRFAGCGCVCKRTLGETMSHRRPSGALAANPTTETHLWPRE</sequence>
<feature type="region of interest" description="Disordered" evidence="1">
    <location>
        <begin position="113"/>
        <end position="133"/>
    </location>
</feature>
<keyword evidence="3" id="KW-1185">Reference proteome</keyword>
<proteinExistence type="predicted"/>
<accession>A0AAI8YL14</accession>
<evidence type="ECO:0000313" key="3">
    <source>
        <dbReference type="Proteomes" id="UP001295740"/>
    </source>
</evidence>
<comment type="caution">
    <text evidence="2">The sequence shown here is derived from an EMBL/GenBank/DDBJ whole genome shotgun (WGS) entry which is preliminary data.</text>
</comment>
<dbReference type="Proteomes" id="UP001295740">
    <property type="component" value="Unassembled WGS sequence"/>
</dbReference>
<feature type="region of interest" description="Disordered" evidence="1">
    <location>
        <begin position="24"/>
        <end position="54"/>
    </location>
</feature>
<evidence type="ECO:0000313" key="2">
    <source>
        <dbReference type="EMBL" id="CAJ2508671.1"/>
    </source>
</evidence>
<reference evidence="2" key="1">
    <citation type="submission" date="2023-10" db="EMBL/GenBank/DDBJ databases">
        <authorList>
            <person name="Hackl T."/>
        </authorList>
    </citation>
    <scope>NUCLEOTIDE SEQUENCE</scope>
</reference>
<name>A0AAI8YL14_9PEZI</name>
<dbReference type="AlphaFoldDB" id="A0AAI8YL14"/>